<organism evidence="13 14">
    <name type="scientific">Bdellovibrio bacteriovorus</name>
    <dbReference type="NCBI Taxonomy" id="959"/>
    <lineage>
        <taxon>Bacteria</taxon>
        <taxon>Pseudomonadati</taxon>
        <taxon>Bdellovibrionota</taxon>
        <taxon>Bdellovibrionia</taxon>
        <taxon>Bdellovibrionales</taxon>
        <taxon>Pseudobdellovibrionaceae</taxon>
        <taxon>Bdellovibrio</taxon>
    </lineage>
</organism>
<protein>
    <submittedName>
        <fullName evidence="13">TonB-dependent receptor</fullName>
    </submittedName>
</protein>
<evidence type="ECO:0000256" key="8">
    <source>
        <dbReference type="PROSITE-ProRule" id="PRU01360"/>
    </source>
</evidence>
<feature type="domain" description="TonB-dependent receptor plug" evidence="12">
    <location>
        <begin position="43"/>
        <end position="147"/>
    </location>
</feature>
<name>A0A150WJF0_BDEBC</name>
<evidence type="ECO:0000256" key="5">
    <source>
        <dbReference type="ARBA" id="ARBA00023077"/>
    </source>
</evidence>
<keyword evidence="3 8" id="KW-1134">Transmembrane beta strand</keyword>
<feature type="chain" id="PRO_5007573065" evidence="10">
    <location>
        <begin position="23"/>
        <end position="704"/>
    </location>
</feature>
<reference evidence="13 14" key="1">
    <citation type="submission" date="2016-03" db="EMBL/GenBank/DDBJ databases">
        <authorList>
            <person name="Ploux O."/>
        </authorList>
    </citation>
    <scope>NUCLEOTIDE SEQUENCE [LARGE SCALE GENOMIC DNA]</scope>
    <source>
        <strain evidence="13 14">R0</strain>
    </source>
</reference>
<evidence type="ECO:0000259" key="12">
    <source>
        <dbReference type="Pfam" id="PF07715"/>
    </source>
</evidence>
<dbReference type="EMBL" id="LUKE01000003">
    <property type="protein sequence ID" value="KYG63753.1"/>
    <property type="molecule type" value="Genomic_DNA"/>
</dbReference>
<dbReference type="PROSITE" id="PS52016">
    <property type="entry name" value="TONB_DEPENDENT_REC_3"/>
    <property type="match status" value="1"/>
</dbReference>
<comment type="caution">
    <text evidence="13">The sequence shown here is derived from an EMBL/GenBank/DDBJ whole genome shotgun (WGS) entry which is preliminary data.</text>
</comment>
<evidence type="ECO:0000256" key="2">
    <source>
        <dbReference type="ARBA" id="ARBA00022448"/>
    </source>
</evidence>
<comment type="similarity">
    <text evidence="8 9">Belongs to the TonB-dependent receptor family.</text>
</comment>
<dbReference type="GO" id="GO:0044718">
    <property type="term" value="P:siderophore transmembrane transport"/>
    <property type="evidence" value="ECO:0007669"/>
    <property type="project" value="TreeGrafter"/>
</dbReference>
<evidence type="ECO:0000256" key="6">
    <source>
        <dbReference type="ARBA" id="ARBA00023136"/>
    </source>
</evidence>
<dbReference type="GO" id="GO:0009279">
    <property type="term" value="C:cell outer membrane"/>
    <property type="evidence" value="ECO:0007669"/>
    <property type="project" value="UniProtKB-SubCell"/>
</dbReference>
<dbReference type="InterPro" id="IPR036942">
    <property type="entry name" value="Beta-barrel_TonB_sf"/>
</dbReference>
<dbReference type="Gene3D" id="2.40.170.20">
    <property type="entry name" value="TonB-dependent receptor, beta-barrel domain"/>
    <property type="match status" value="1"/>
</dbReference>
<dbReference type="PANTHER" id="PTHR30069">
    <property type="entry name" value="TONB-DEPENDENT OUTER MEMBRANE RECEPTOR"/>
    <property type="match status" value="1"/>
</dbReference>
<keyword evidence="10" id="KW-0732">Signal</keyword>
<proteinExistence type="inferred from homology"/>
<evidence type="ECO:0000256" key="4">
    <source>
        <dbReference type="ARBA" id="ARBA00022692"/>
    </source>
</evidence>
<dbReference type="OrthoDB" id="7051185at2"/>
<keyword evidence="14" id="KW-1185">Reference proteome</keyword>
<dbReference type="Pfam" id="PF00593">
    <property type="entry name" value="TonB_dep_Rec_b-barrel"/>
    <property type="match status" value="1"/>
</dbReference>
<evidence type="ECO:0000259" key="11">
    <source>
        <dbReference type="Pfam" id="PF00593"/>
    </source>
</evidence>
<dbReference type="InterPro" id="IPR010916">
    <property type="entry name" value="TonB_box_CS"/>
</dbReference>
<evidence type="ECO:0000256" key="3">
    <source>
        <dbReference type="ARBA" id="ARBA00022452"/>
    </source>
</evidence>
<sequence length="704" mass="79085">MEKPMKVLLASILFLVQTQAFAQESKMETIQVQGNKENKTYAESTESIAIVPSKELDAPNQPTSIHALNAIPNVVTPKNDNSFSIRGINNTGVTGFQKDNLASIIVDDVFQTDLAVDAGSFDLWDIHQAEVYRGPQSTSQGVNSLAGSILLYHNKANEQTEGAAKIGYGSYNKFELGAVTNNTWFDGVLLSRISYNQEKDDGFIKNIATDNPNWGRSSKEQVGLDLVYKINDADFVRLNTKLMQKKSGGESYVQSANPFDYEVNQDIDSETVGKNIQTSLRYFKKINDNWSNEIIAAYSNSTRDATADADYSANLNYGARKEDNHDRYYSVENLLKYQDDKVKNVLGFHAHDYYLYDNADFNVPYPISANNYVPIAIGQTTDKYRTVFAVFDSYLVKFAENQSINLGLRYEYTKNKYGASTRGARTQSYGPAIDALIDSRLAPMISSYDDTNSNSILLPKVAYIYEFNSQAWGVSYAEGYRTGGISINRARATTNSYDPEKTQNYELSYKLQQDGFTFSSNAFFTKWLDQQVQVKLTNGMYDTQVANAASSTLYGAEAEGHWKPAAKHDLGLGAGYVQTRFDDFSILTTNYTGNEFPYAPNWTGRLSYNYAFNDNWNATSLLRYLSKSYSDAENTVKSPEQFYLDLSAQYILASLSLTTDFYVQNVLDTQYVLYDHSTTLGGQTVDVNQVNSPREFGLRVSYFW</sequence>
<keyword evidence="5 9" id="KW-0798">TonB box</keyword>
<gene>
    <name evidence="13" type="ORF">AZI86_13085</name>
</gene>
<keyword evidence="7 8" id="KW-0998">Cell outer membrane</keyword>
<evidence type="ECO:0000313" key="14">
    <source>
        <dbReference type="Proteomes" id="UP000075320"/>
    </source>
</evidence>
<dbReference type="GO" id="GO:0015344">
    <property type="term" value="F:siderophore uptake transmembrane transporter activity"/>
    <property type="evidence" value="ECO:0007669"/>
    <property type="project" value="TreeGrafter"/>
</dbReference>
<dbReference type="InterPro" id="IPR012910">
    <property type="entry name" value="Plug_dom"/>
</dbReference>
<dbReference type="AlphaFoldDB" id="A0A150WJF0"/>
<dbReference type="InterPro" id="IPR000531">
    <property type="entry name" value="Beta-barrel_TonB"/>
</dbReference>
<feature type="domain" description="TonB-dependent receptor-like beta-barrel" evidence="11">
    <location>
        <begin position="260"/>
        <end position="666"/>
    </location>
</feature>
<dbReference type="PROSITE" id="PS00430">
    <property type="entry name" value="TONB_DEPENDENT_REC_1"/>
    <property type="match status" value="1"/>
</dbReference>
<evidence type="ECO:0000256" key="9">
    <source>
        <dbReference type="RuleBase" id="RU003357"/>
    </source>
</evidence>
<dbReference type="Proteomes" id="UP000075320">
    <property type="component" value="Unassembled WGS sequence"/>
</dbReference>
<keyword evidence="6 8" id="KW-0472">Membrane</keyword>
<evidence type="ECO:0000313" key="13">
    <source>
        <dbReference type="EMBL" id="KYG63753.1"/>
    </source>
</evidence>
<comment type="subcellular location">
    <subcellularLocation>
        <location evidence="1 8">Cell outer membrane</location>
        <topology evidence="1 8">Multi-pass membrane protein</topology>
    </subcellularLocation>
</comment>
<dbReference type="SUPFAM" id="SSF56935">
    <property type="entry name" value="Porins"/>
    <property type="match status" value="1"/>
</dbReference>
<feature type="signal peptide" evidence="10">
    <location>
        <begin position="1"/>
        <end position="22"/>
    </location>
</feature>
<dbReference type="InterPro" id="IPR039426">
    <property type="entry name" value="TonB-dep_rcpt-like"/>
</dbReference>
<dbReference type="PANTHER" id="PTHR30069:SF37">
    <property type="entry name" value="FERRIC VIBRIOBACTIN RECEPTOR VIUA"/>
    <property type="match status" value="1"/>
</dbReference>
<keyword evidence="4 8" id="KW-0812">Transmembrane</keyword>
<dbReference type="Pfam" id="PF07715">
    <property type="entry name" value="Plug"/>
    <property type="match status" value="1"/>
</dbReference>
<evidence type="ECO:0000256" key="7">
    <source>
        <dbReference type="ARBA" id="ARBA00023237"/>
    </source>
</evidence>
<keyword evidence="2 8" id="KW-0813">Transport</keyword>
<evidence type="ECO:0000256" key="10">
    <source>
        <dbReference type="SAM" id="SignalP"/>
    </source>
</evidence>
<keyword evidence="13" id="KW-0675">Receptor</keyword>
<accession>A0A150WJF0</accession>
<evidence type="ECO:0000256" key="1">
    <source>
        <dbReference type="ARBA" id="ARBA00004571"/>
    </source>
</evidence>